<accession>A0ACD5XGM4</accession>
<reference evidence="1" key="2">
    <citation type="submission" date="2025-09" db="UniProtKB">
        <authorList>
            <consortium name="EnsemblPlants"/>
        </authorList>
    </citation>
    <scope>IDENTIFICATION</scope>
</reference>
<evidence type="ECO:0000313" key="1">
    <source>
        <dbReference type="EnsemblPlants" id="AVESA.00010b.r2.4DG0791930.1.CDS"/>
    </source>
</evidence>
<evidence type="ECO:0000313" key="2">
    <source>
        <dbReference type="Proteomes" id="UP001732700"/>
    </source>
</evidence>
<reference evidence="1" key="1">
    <citation type="submission" date="2021-05" db="EMBL/GenBank/DDBJ databases">
        <authorList>
            <person name="Scholz U."/>
            <person name="Mascher M."/>
            <person name="Fiebig A."/>
        </authorList>
    </citation>
    <scope>NUCLEOTIDE SEQUENCE [LARGE SCALE GENOMIC DNA]</scope>
</reference>
<organism evidence="1 2">
    <name type="scientific">Avena sativa</name>
    <name type="common">Oat</name>
    <dbReference type="NCBI Taxonomy" id="4498"/>
    <lineage>
        <taxon>Eukaryota</taxon>
        <taxon>Viridiplantae</taxon>
        <taxon>Streptophyta</taxon>
        <taxon>Embryophyta</taxon>
        <taxon>Tracheophyta</taxon>
        <taxon>Spermatophyta</taxon>
        <taxon>Magnoliopsida</taxon>
        <taxon>Liliopsida</taxon>
        <taxon>Poales</taxon>
        <taxon>Poaceae</taxon>
        <taxon>BOP clade</taxon>
        <taxon>Pooideae</taxon>
        <taxon>Poodae</taxon>
        <taxon>Poeae</taxon>
        <taxon>Poeae Chloroplast Group 1 (Aveneae type)</taxon>
        <taxon>Aveninae</taxon>
        <taxon>Avena</taxon>
    </lineage>
</organism>
<protein>
    <submittedName>
        <fullName evidence="1">Uncharacterized protein</fullName>
    </submittedName>
</protein>
<name>A0ACD5XGM4_AVESA</name>
<keyword evidence="2" id="KW-1185">Reference proteome</keyword>
<dbReference type="Proteomes" id="UP001732700">
    <property type="component" value="Chromosome 4D"/>
</dbReference>
<dbReference type="EnsemblPlants" id="AVESA.00010b.r2.4DG0791930.1">
    <property type="protein sequence ID" value="AVESA.00010b.r2.4DG0791930.1.CDS"/>
    <property type="gene ID" value="AVESA.00010b.r2.4DG0791930"/>
</dbReference>
<sequence>MEAALVGVGTGVMKPLLSKLSKLLEEEYAKLKGVRREVESTRAEMRSMKAALEALAEAEQLDPEMIEWRDEVRELSFDMEDCVDDFMARADSKQDGQKGFLKGFFDKLKKLKPRHEIAGEIKELKARAIEASERHKRYRLDRSTPGSTTCDIDPRLHALYVEVGKLVGIEGPKKHIIDWFKDEGPSTQLRVVSIVGPGGLGKTTLGNAVFQTIKEEFSCKAFVSVSRKPNMKIVLKDIARRVGMAHDPSNDDEQWLIDSLREYLQDKKYLIVIDDLWSTGAWKTIKDALLNNEHGSRIITTTRNSAVASFCSTEGDYVYRMEPLSPIDSRRLFLGRAFCSEDLFPSNLKQVSERILEKCAGLPLAIITMSSLLVDQTTEEVWNNALAAIGSSLSSDEGAGDMTKILSLSYFDLPHYMRACLLYLSAYPEDDIIEKKSLIHKWMAEGFVREVEGKSTFEVGEGYFNDFINRSFIQPSKLDPFKDLERYGEVMACGVHDIILDFITCKAKEENFMTSFGDAEHRGKHNVRRLSVVSHGNRMVTVSGDLSHVRSLSYFGYTWQNFVLDFPVLRVLDIQRCRDLKNDHLTNIEKLPLLKYLRLTGSNSITEIPEGIGKLKYLETLDMSGVTIRKLPSTMGQLQRLVRLYANFKYACLSDGIIGQLQGLEELEDVQVSVTELEKFVQEVGQLTKLRTLSVLVKCSTLSEKVDNTRFLGTLISSYNFHHLTIYYHNYTSVSAIKKERNYTSASLLSLEPWCPVNPLALRKIWIYGYSFDKVPNWMTSLGNLSVLTLGDMYCTGPEDIAILGGMPALVSLELLTWYGRNGKIFVRTGFRSLKYFSLHIHYCGTAVEFEEGSMPKLEQLKLKFQSHTKKCINYSFDFGIQHLSALTKLVLVSGTHNNKNIVRNVIEAALEEFRHRPVLTWKLEGSLFCEHYDFHRSRLGKTT</sequence>
<proteinExistence type="predicted"/>